<gene>
    <name evidence="1" type="ORF">NXF25_019036</name>
</gene>
<protein>
    <submittedName>
        <fullName evidence="1">Uncharacterized protein</fullName>
    </submittedName>
</protein>
<evidence type="ECO:0000313" key="2">
    <source>
        <dbReference type="Proteomes" id="UP001474421"/>
    </source>
</evidence>
<accession>A0AAW1B092</accession>
<reference evidence="1 2" key="1">
    <citation type="journal article" date="2024" name="Proc. Natl. Acad. Sci. U.S.A.">
        <title>The genetic regulatory architecture and epigenomic basis for age-related changes in rattlesnake venom.</title>
        <authorList>
            <person name="Hogan M.P."/>
            <person name="Holding M.L."/>
            <person name="Nystrom G.S."/>
            <person name="Colston T.J."/>
            <person name="Bartlett D.A."/>
            <person name="Mason A.J."/>
            <person name="Ellsworth S.A."/>
            <person name="Rautsaw R.M."/>
            <person name="Lawrence K.C."/>
            <person name="Strickland J.L."/>
            <person name="He B."/>
            <person name="Fraser P."/>
            <person name="Margres M.J."/>
            <person name="Gilbert D.M."/>
            <person name="Gibbs H.L."/>
            <person name="Parkinson C.L."/>
            <person name="Rokyta D.R."/>
        </authorList>
    </citation>
    <scope>NUCLEOTIDE SEQUENCE [LARGE SCALE GENOMIC DNA]</scope>
    <source>
        <strain evidence="1">DRR0105</strain>
    </source>
</reference>
<comment type="caution">
    <text evidence="1">The sequence shown here is derived from an EMBL/GenBank/DDBJ whole genome shotgun (WGS) entry which is preliminary data.</text>
</comment>
<dbReference type="AlphaFoldDB" id="A0AAW1B092"/>
<dbReference type="EMBL" id="JAOTOJ010000009">
    <property type="protein sequence ID" value="KAK9395675.1"/>
    <property type="molecule type" value="Genomic_DNA"/>
</dbReference>
<evidence type="ECO:0000313" key="1">
    <source>
        <dbReference type="EMBL" id="KAK9395675.1"/>
    </source>
</evidence>
<organism evidence="1 2">
    <name type="scientific">Crotalus adamanteus</name>
    <name type="common">Eastern diamondback rattlesnake</name>
    <dbReference type="NCBI Taxonomy" id="8729"/>
    <lineage>
        <taxon>Eukaryota</taxon>
        <taxon>Metazoa</taxon>
        <taxon>Chordata</taxon>
        <taxon>Craniata</taxon>
        <taxon>Vertebrata</taxon>
        <taxon>Euteleostomi</taxon>
        <taxon>Lepidosauria</taxon>
        <taxon>Squamata</taxon>
        <taxon>Bifurcata</taxon>
        <taxon>Unidentata</taxon>
        <taxon>Episquamata</taxon>
        <taxon>Toxicofera</taxon>
        <taxon>Serpentes</taxon>
        <taxon>Colubroidea</taxon>
        <taxon>Viperidae</taxon>
        <taxon>Crotalinae</taxon>
        <taxon>Crotalus</taxon>
    </lineage>
</organism>
<dbReference type="Proteomes" id="UP001474421">
    <property type="component" value="Unassembled WGS sequence"/>
</dbReference>
<name>A0AAW1B092_CROAD</name>
<proteinExistence type="predicted"/>
<sequence length="83" mass="9555">MFIVFMGHPGELYRIGGWGRPKALAQRTTPVPMGQQKEQTQWWSATSVAMSHFSKRTGWISYHLPKWPIIILSITVPDIPHLR</sequence>
<keyword evidence="2" id="KW-1185">Reference proteome</keyword>